<evidence type="ECO:0000313" key="4">
    <source>
        <dbReference type="Proteomes" id="UP000254330"/>
    </source>
</evidence>
<dbReference type="RefSeq" id="WP_166636104.1">
    <property type="nucleotide sequence ID" value="NZ_BJUE01000010.1"/>
</dbReference>
<dbReference type="EMBL" id="UGNP01000001">
    <property type="protein sequence ID" value="STX11093.1"/>
    <property type="molecule type" value="Genomic_DNA"/>
</dbReference>
<feature type="region of interest" description="Disordered" evidence="1">
    <location>
        <begin position="313"/>
        <end position="340"/>
    </location>
</feature>
<reference evidence="2 4" key="1">
    <citation type="submission" date="2018-06" db="EMBL/GenBank/DDBJ databases">
        <authorList>
            <consortium name="Pathogen Informatics"/>
            <person name="Doyle S."/>
        </authorList>
    </citation>
    <scope>NUCLEOTIDE SEQUENCE [LARGE SCALE GENOMIC DNA]</scope>
    <source>
        <strain evidence="2 4">NCTC10597</strain>
    </source>
</reference>
<dbReference type="Gene3D" id="2.170.120.40">
    <property type="entry name" value="YbbR-like domain"/>
    <property type="match status" value="2"/>
</dbReference>
<dbReference type="AlphaFoldDB" id="A0A8B4QE35"/>
<feature type="compositionally biased region" description="Acidic residues" evidence="1">
    <location>
        <begin position="317"/>
        <end position="338"/>
    </location>
</feature>
<protein>
    <submittedName>
        <fullName evidence="2">Uncharacterized protein conserved in bacteria</fullName>
    </submittedName>
    <submittedName>
        <fullName evidence="3">YbbR domain-containing protein</fullName>
    </submittedName>
</protein>
<accession>A0A8B4QE35</accession>
<sequence length="432" mass="46837">MDKFIDNKWLLRITALSLAVLMFFSVRPNGTNNVDSTTSGMRDAIIQDVPVEIRYDDSNFVVSGVPQTVDVKIHGPIGIVITTQTGRNFKVIANIKDKPSGEHVIKYKAVGFSDKLDVEVDPKTVKVMVEERITKDVRVEPEINENQLADHKFVKSMTTEPQTVTVSGAKSAIESISYVKATVSAEKGADKTFEKSAGVKIFDRDLNILNVDVEPKTVTVKVELGEYNREVPVIVKPKGTPAKGYAVDSVTSKTKKVVIYGSRAEIDQIHQITVDADVSGLKKSKTVNGTIHKPKGVTSTSIDSIDIKVNITKDNENNSDDVANSEDPTEKEDEETTASDEKTLQNINVRLAGLDVAAFNHAFVTPATGQIDVVAKGEGAAKLTKGDVSVSVDASKVAEGTEELPVQVDGPGNIEFRPSMTNVQVHFTKKAS</sequence>
<dbReference type="PANTHER" id="PTHR37804">
    <property type="entry name" value="CDAA REGULATORY PROTEIN CDAR"/>
    <property type="match status" value="1"/>
</dbReference>
<comment type="caution">
    <text evidence="2">The sequence shown here is derived from an EMBL/GenBank/DDBJ whole genome shotgun (WGS) entry which is preliminary data.</text>
</comment>
<evidence type="ECO:0000313" key="3">
    <source>
        <dbReference type="EMBL" id="TDR37890.1"/>
    </source>
</evidence>
<name>A0A8B4QE35_9BACL</name>
<dbReference type="Proteomes" id="UP000294641">
    <property type="component" value="Unassembled WGS sequence"/>
</dbReference>
<proteinExistence type="predicted"/>
<dbReference type="Gene3D" id="2.170.120.30">
    <property type="match status" value="2"/>
</dbReference>
<gene>
    <name evidence="3" type="ORF">DFR61_11815</name>
    <name evidence="2" type="ORF">NCTC10597_02890</name>
</gene>
<dbReference type="Proteomes" id="UP000254330">
    <property type="component" value="Unassembled WGS sequence"/>
</dbReference>
<evidence type="ECO:0000256" key="1">
    <source>
        <dbReference type="SAM" id="MobiDB-lite"/>
    </source>
</evidence>
<evidence type="ECO:0000313" key="2">
    <source>
        <dbReference type="EMBL" id="STX11093.1"/>
    </source>
</evidence>
<evidence type="ECO:0000313" key="5">
    <source>
        <dbReference type="Proteomes" id="UP000294641"/>
    </source>
</evidence>
<reference evidence="3 5" key="2">
    <citation type="submission" date="2019-03" db="EMBL/GenBank/DDBJ databases">
        <title>Genomic Encyclopedia of Type Strains, Phase IV (KMG-IV): sequencing the most valuable type-strain genomes for metagenomic binning, comparative biology and taxonomic classification.</title>
        <authorList>
            <person name="Goeker M."/>
        </authorList>
    </citation>
    <scope>NUCLEOTIDE SEQUENCE [LARGE SCALE GENOMIC DNA]</scope>
    <source>
        <strain evidence="3 5">DSM 20580</strain>
    </source>
</reference>
<dbReference type="Pfam" id="PF07949">
    <property type="entry name" value="YbbR"/>
    <property type="match status" value="3"/>
</dbReference>
<dbReference type="InterPro" id="IPR012505">
    <property type="entry name" value="YbbR"/>
</dbReference>
<dbReference type="InterPro" id="IPR053154">
    <property type="entry name" value="c-di-AMP_regulator"/>
</dbReference>
<organism evidence="2 4">
    <name type="scientific">Kurthia zopfii</name>
    <dbReference type="NCBI Taxonomy" id="1650"/>
    <lineage>
        <taxon>Bacteria</taxon>
        <taxon>Bacillati</taxon>
        <taxon>Bacillota</taxon>
        <taxon>Bacilli</taxon>
        <taxon>Bacillales</taxon>
        <taxon>Caryophanaceae</taxon>
        <taxon>Kurthia</taxon>
    </lineage>
</organism>
<keyword evidence="5" id="KW-1185">Reference proteome</keyword>
<dbReference type="EMBL" id="SNZG01000018">
    <property type="protein sequence ID" value="TDR37890.1"/>
    <property type="molecule type" value="Genomic_DNA"/>
</dbReference>
<dbReference type="PANTHER" id="PTHR37804:SF1">
    <property type="entry name" value="CDAA REGULATORY PROTEIN CDAR"/>
    <property type="match status" value="1"/>
</dbReference>